<evidence type="ECO:0000313" key="3">
    <source>
        <dbReference type="EMBL" id="TCO80779.1"/>
    </source>
</evidence>
<name>A0A4R2L958_9GAMM</name>
<accession>A0A4R2L958</accession>
<dbReference type="Proteomes" id="UP000295765">
    <property type="component" value="Unassembled WGS sequence"/>
</dbReference>
<dbReference type="InterPro" id="IPR047140">
    <property type="entry name" value="LabA"/>
</dbReference>
<evidence type="ECO:0000259" key="2">
    <source>
        <dbReference type="Pfam" id="PF01936"/>
    </source>
</evidence>
<dbReference type="Pfam" id="PF01936">
    <property type="entry name" value="NYN"/>
    <property type="match status" value="1"/>
</dbReference>
<reference evidence="3 4" key="1">
    <citation type="submission" date="2019-03" db="EMBL/GenBank/DDBJ databases">
        <title>Genomic Encyclopedia of Type Strains, Phase IV (KMG-IV): sequencing the most valuable type-strain genomes for metagenomic binning, comparative biology and taxonomic classification.</title>
        <authorList>
            <person name="Goeker M."/>
        </authorList>
    </citation>
    <scope>NUCLEOTIDE SEQUENCE [LARGE SCALE GENOMIC DNA]</scope>
    <source>
        <strain evidence="3 4">DSM 25287</strain>
    </source>
</reference>
<sequence>MVYKSHAKVGVYVDAANISRNGGQRMQYDVLREFACRDLAEALRLNVYLTYDEERAGSSPLYRDKARAYQSALRELGYKVIEKRVKWFEDENGNRYAKANADLDMAVDLLLQSQNLDRVLLVTGDGDFVQVVRALQNKGLRVEVLAFDNVSEELRREADLYVSGYLVPSLLPTRGEDPSAAWGEIGSRVRGYCYHHDDNKGYGFMRFLVENSPYLWKTDSRDADSPYRTAFFHDSSMPDGLNVARLPSRNHIFEFTLAEPNGRQPVATDIVLVHPSPPLTSRTRAPTNPPVAAETADTDSREPGASDAPAADE</sequence>
<dbReference type="GO" id="GO:0004540">
    <property type="term" value="F:RNA nuclease activity"/>
    <property type="evidence" value="ECO:0007669"/>
    <property type="project" value="InterPro"/>
</dbReference>
<dbReference type="PANTHER" id="PTHR35458:SF8">
    <property type="entry name" value="SLR0650 PROTEIN"/>
    <property type="match status" value="1"/>
</dbReference>
<dbReference type="InterPro" id="IPR021139">
    <property type="entry name" value="NYN"/>
</dbReference>
<feature type="region of interest" description="Disordered" evidence="1">
    <location>
        <begin position="274"/>
        <end position="313"/>
    </location>
</feature>
<dbReference type="Gene3D" id="3.40.50.1010">
    <property type="entry name" value="5'-nuclease"/>
    <property type="match status" value="1"/>
</dbReference>
<comment type="caution">
    <text evidence="3">The sequence shown here is derived from an EMBL/GenBank/DDBJ whole genome shotgun (WGS) entry which is preliminary data.</text>
</comment>
<dbReference type="RefSeq" id="WP_132543045.1">
    <property type="nucleotide sequence ID" value="NZ_SLWY01000012.1"/>
</dbReference>
<dbReference type="EMBL" id="SLWY01000012">
    <property type="protein sequence ID" value="TCO80779.1"/>
    <property type="molecule type" value="Genomic_DNA"/>
</dbReference>
<organism evidence="3 4">
    <name type="scientific">Plasticicumulans lactativorans</name>
    <dbReference type="NCBI Taxonomy" id="1133106"/>
    <lineage>
        <taxon>Bacteria</taxon>
        <taxon>Pseudomonadati</taxon>
        <taxon>Pseudomonadota</taxon>
        <taxon>Gammaproteobacteria</taxon>
        <taxon>Candidatus Competibacteraceae</taxon>
        <taxon>Plasticicumulans</taxon>
    </lineage>
</organism>
<evidence type="ECO:0000313" key="4">
    <source>
        <dbReference type="Proteomes" id="UP000295765"/>
    </source>
</evidence>
<evidence type="ECO:0000256" key="1">
    <source>
        <dbReference type="SAM" id="MobiDB-lite"/>
    </source>
</evidence>
<protein>
    <submittedName>
        <fullName evidence="3">NYN domain-containing protein</fullName>
    </submittedName>
</protein>
<dbReference type="AlphaFoldDB" id="A0A4R2L958"/>
<dbReference type="PANTHER" id="PTHR35458">
    <property type="entry name" value="SLR0755 PROTEIN"/>
    <property type="match status" value="1"/>
</dbReference>
<keyword evidence="4" id="KW-1185">Reference proteome</keyword>
<proteinExistence type="predicted"/>
<gene>
    <name evidence="3" type="ORF">EV699_112119</name>
</gene>
<feature type="domain" description="NYN" evidence="2">
    <location>
        <begin position="8"/>
        <end position="162"/>
    </location>
</feature>
<dbReference type="OrthoDB" id="5292197at2"/>
<dbReference type="CDD" id="cd10911">
    <property type="entry name" value="PIN_LabA"/>
    <property type="match status" value="1"/>
</dbReference>